<dbReference type="OrthoDB" id="1524959at2"/>
<evidence type="ECO:0000256" key="3">
    <source>
        <dbReference type="ARBA" id="ARBA00022490"/>
    </source>
</evidence>
<protein>
    <recommendedName>
        <fullName evidence="6">Flagellar secretion chaperone FliS</fullName>
    </recommendedName>
</protein>
<dbReference type="STRING" id="1126833.VN24_07890"/>
<keyword evidence="4 6" id="KW-1005">Bacterial flagellum biogenesis</keyword>
<dbReference type="InterPro" id="IPR003713">
    <property type="entry name" value="FliS"/>
</dbReference>
<evidence type="ECO:0000256" key="1">
    <source>
        <dbReference type="ARBA" id="ARBA00004514"/>
    </source>
</evidence>
<dbReference type="AlphaFoldDB" id="A0A0D5NH94"/>
<dbReference type="EMBL" id="CP011058">
    <property type="protein sequence ID" value="AJY74510.1"/>
    <property type="molecule type" value="Genomic_DNA"/>
</dbReference>
<dbReference type="PIRSF" id="PIRSF039090">
    <property type="entry name" value="Flis"/>
    <property type="match status" value="1"/>
</dbReference>
<gene>
    <name evidence="7" type="ORF">VN24_07890</name>
</gene>
<dbReference type="Proteomes" id="UP000032633">
    <property type="component" value="Chromosome"/>
</dbReference>
<dbReference type="GO" id="GO:0005829">
    <property type="term" value="C:cytosol"/>
    <property type="evidence" value="ECO:0007669"/>
    <property type="project" value="UniProtKB-SubCell"/>
</dbReference>
<comment type="subcellular location">
    <subcellularLocation>
        <location evidence="1 6">Cytoplasm</location>
        <location evidence="1 6">Cytosol</location>
    </subcellularLocation>
</comment>
<dbReference type="GO" id="GO:0071973">
    <property type="term" value="P:bacterial-type flagellum-dependent cell motility"/>
    <property type="evidence" value="ECO:0007669"/>
    <property type="project" value="TreeGrafter"/>
</dbReference>
<evidence type="ECO:0000313" key="8">
    <source>
        <dbReference type="Proteomes" id="UP000032633"/>
    </source>
</evidence>
<reference evidence="8" key="2">
    <citation type="submission" date="2015-03" db="EMBL/GenBank/DDBJ databases">
        <title>Genome sequence of Paenibacillus beijingensis strain DSM 24997T.</title>
        <authorList>
            <person name="Kwak Y."/>
            <person name="Shin J.-H."/>
        </authorList>
    </citation>
    <scope>NUCLEOTIDE SEQUENCE [LARGE SCALE GENOMIC DNA]</scope>
    <source>
        <strain evidence="8">DSM 24997</strain>
    </source>
</reference>
<organism evidence="7 8">
    <name type="scientific">Paenibacillus beijingensis</name>
    <dbReference type="NCBI Taxonomy" id="1126833"/>
    <lineage>
        <taxon>Bacteria</taxon>
        <taxon>Bacillati</taxon>
        <taxon>Bacillota</taxon>
        <taxon>Bacilli</taxon>
        <taxon>Bacillales</taxon>
        <taxon>Paenibacillaceae</taxon>
        <taxon>Paenibacillus</taxon>
    </lineage>
</organism>
<accession>A0A0D5NH94</accession>
<dbReference type="Pfam" id="PF02561">
    <property type="entry name" value="FliS"/>
    <property type="match status" value="1"/>
</dbReference>
<dbReference type="HOGENOM" id="CLU_080373_3_2_9"/>
<dbReference type="GO" id="GO:0044780">
    <property type="term" value="P:bacterial-type flagellum assembly"/>
    <property type="evidence" value="ECO:0007669"/>
    <property type="project" value="InterPro"/>
</dbReference>
<dbReference type="RefSeq" id="WP_045669944.1">
    <property type="nucleotide sequence ID" value="NZ_CP011058.1"/>
</dbReference>
<dbReference type="NCBIfam" id="TIGR00208">
    <property type="entry name" value="fliS"/>
    <property type="match status" value="1"/>
</dbReference>
<dbReference type="KEGG" id="pbj:VN24_07890"/>
<keyword evidence="7" id="KW-0966">Cell projection</keyword>
<reference evidence="7 8" key="1">
    <citation type="journal article" date="2015" name="J. Biotechnol.">
        <title>Complete genome sequence of Paenibacillus beijingensis 7188(T) (=DSM 24997(T)), a novel rhizobacterium from jujube garden soil.</title>
        <authorList>
            <person name="Kwak Y."/>
            <person name="Shin J.H."/>
        </authorList>
    </citation>
    <scope>NUCLEOTIDE SEQUENCE [LARGE SCALE GENOMIC DNA]</scope>
    <source>
        <strain evidence="7 8">DSM 24997</strain>
    </source>
</reference>
<keyword evidence="7" id="KW-0282">Flagellum</keyword>
<keyword evidence="3 6" id="KW-0963">Cytoplasm</keyword>
<name>A0A0D5NH94_9BACL</name>
<dbReference type="Gene3D" id="1.20.120.340">
    <property type="entry name" value="Flagellar protein FliS"/>
    <property type="match status" value="1"/>
</dbReference>
<evidence type="ECO:0000256" key="5">
    <source>
        <dbReference type="ARBA" id="ARBA00023186"/>
    </source>
</evidence>
<proteinExistence type="inferred from homology"/>
<keyword evidence="8" id="KW-1185">Reference proteome</keyword>
<dbReference type="InterPro" id="IPR036584">
    <property type="entry name" value="FliS_sf"/>
</dbReference>
<evidence type="ECO:0000256" key="6">
    <source>
        <dbReference type="PIRNR" id="PIRNR039090"/>
    </source>
</evidence>
<dbReference type="SUPFAM" id="SSF101116">
    <property type="entry name" value="Flagellar export chaperone FliS"/>
    <property type="match status" value="1"/>
</dbReference>
<dbReference type="PANTHER" id="PTHR34773">
    <property type="entry name" value="FLAGELLAR SECRETION CHAPERONE FLIS"/>
    <property type="match status" value="1"/>
</dbReference>
<evidence type="ECO:0000256" key="4">
    <source>
        <dbReference type="ARBA" id="ARBA00022795"/>
    </source>
</evidence>
<evidence type="ECO:0000256" key="2">
    <source>
        <dbReference type="ARBA" id="ARBA00008787"/>
    </source>
</evidence>
<dbReference type="PATRIC" id="fig|1126833.4.peg.1737"/>
<comment type="similarity">
    <text evidence="2 6">Belongs to the FliS family.</text>
</comment>
<dbReference type="PANTHER" id="PTHR34773:SF1">
    <property type="entry name" value="FLAGELLAR SECRETION CHAPERONE FLIS"/>
    <property type="match status" value="1"/>
</dbReference>
<keyword evidence="5" id="KW-0143">Chaperone</keyword>
<evidence type="ECO:0000313" key="7">
    <source>
        <dbReference type="EMBL" id="AJY74510.1"/>
    </source>
</evidence>
<keyword evidence="7" id="KW-0969">Cilium</keyword>
<dbReference type="CDD" id="cd16098">
    <property type="entry name" value="FliS"/>
    <property type="match status" value="1"/>
</dbReference>
<sequence length="126" mass="14366">MIQSPYQKYQQLSAQTATPIQLVLMLYDGAIRFTKQGISGIETKQYEHANEYLCKAESVIHELTAALDFNYPISKDLARIYEYLLYQLIQANIKKEARIATEVLGLLQELRDAWKQISKTAVPASP</sequence>